<dbReference type="OrthoDB" id="13016at2"/>
<keyword evidence="4 8" id="KW-1003">Cell membrane</keyword>
<dbReference type="EMBL" id="CP016757">
    <property type="protein sequence ID" value="ANZ43952.1"/>
    <property type="molecule type" value="Genomic_DNA"/>
</dbReference>
<dbReference type="PANTHER" id="PTHR30269">
    <property type="entry name" value="TRANSMEMBRANE PROTEIN YFCA"/>
    <property type="match status" value="1"/>
</dbReference>
<feature type="transmembrane region" description="Helical" evidence="8">
    <location>
        <begin position="91"/>
        <end position="111"/>
    </location>
</feature>
<dbReference type="GeneID" id="83056601"/>
<accession>A0A1B2I1W6</accession>
<protein>
    <recommendedName>
        <fullName evidence="8">Probable membrane transporter protein</fullName>
    </recommendedName>
</protein>
<keyword evidence="6 8" id="KW-1133">Transmembrane helix</keyword>
<evidence type="ECO:0000256" key="1">
    <source>
        <dbReference type="ARBA" id="ARBA00004651"/>
    </source>
</evidence>
<reference evidence="9" key="1">
    <citation type="submission" date="2016-08" db="EMBL/GenBank/DDBJ databases">
        <title>Complete genome of Cloacibacillus porcorum.</title>
        <authorList>
            <person name="Looft T."/>
            <person name="Bayles D.O."/>
            <person name="Alt D.P."/>
        </authorList>
    </citation>
    <scope>NUCLEOTIDE SEQUENCE [LARGE SCALE GENOMIC DNA]</scope>
    <source>
        <strain evidence="9">CL-84</strain>
    </source>
</reference>
<dbReference type="InterPro" id="IPR052017">
    <property type="entry name" value="TSUP"/>
</dbReference>
<feature type="transmembrane region" description="Helical" evidence="8">
    <location>
        <begin position="123"/>
        <end position="149"/>
    </location>
</feature>
<dbReference type="STRING" id="1197717.BED41_01895"/>
<dbReference type="Proteomes" id="UP000093044">
    <property type="component" value="Chromosome"/>
</dbReference>
<evidence type="ECO:0000256" key="2">
    <source>
        <dbReference type="ARBA" id="ARBA00009142"/>
    </source>
</evidence>
<proteinExistence type="inferred from homology"/>
<feature type="transmembrane region" description="Helical" evidence="8">
    <location>
        <begin position="217"/>
        <end position="235"/>
    </location>
</feature>
<evidence type="ECO:0000256" key="6">
    <source>
        <dbReference type="ARBA" id="ARBA00022989"/>
    </source>
</evidence>
<dbReference type="RefSeq" id="WP_066742380.1">
    <property type="nucleotide sequence ID" value="NZ_CP016757.1"/>
</dbReference>
<dbReference type="AlphaFoldDB" id="A0A1B2I1W6"/>
<dbReference type="InterPro" id="IPR002781">
    <property type="entry name" value="TM_pro_TauE-like"/>
</dbReference>
<evidence type="ECO:0000256" key="3">
    <source>
        <dbReference type="ARBA" id="ARBA00022448"/>
    </source>
</evidence>
<keyword evidence="3" id="KW-0813">Transport</keyword>
<evidence type="ECO:0000313" key="10">
    <source>
        <dbReference type="Proteomes" id="UP000093044"/>
    </source>
</evidence>
<sequence length="240" mass="26318">MIYWIMAAFCAFFIKGLCAFANTLVFTTILSFGNNNINITPVELLLGYPSNLIIGWKERKAAVWKVCLPMAGLVLLGNIPGIFLLKNVNPQTIKVIFGFVIAAIGIEMFLRESKEKKSRKSKVVLGIIGLLSGVLCGLFGIGALLAAYVSRVTDNNSAFRANICVVFLIENTFRIIIYMSMGILTFDILKQAAVLIPAMLTGLFLGIKSSQILDERIVKKTVIIMLLISGIALIVNNIRI</sequence>
<evidence type="ECO:0000256" key="7">
    <source>
        <dbReference type="ARBA" id="ARBA00023136"/>
    </source>
</evidence>
<keyword evidence="10" id="KW-1185">Reference proteome</keyword>
<evidence type="ECO:0000256" key="8">
    <source>
        <dbReference type="RuleBase" id="RU363041"/>
    </source>
</evidence>
<feature type="transmembrane region" description="Helical" evidence="8">
    <location>
        <begin position="175"/>
        <end position="205"/>
    </location>
</feature>
<feature type="transmembrane region" description="Helical" evidence="8">
    <location>
        <begin position="66"/>
        <end position="85"/>
    </location>
</feature>
<dbReference type="GO" id="GO:0005886">
    <property type="term" value="C:plasma membrane"/>
    <property type="evidence" value="ECO:0007669"/>
    <property type="project" value="UniProtKB-SubCell"/>
</dbReference>
<organism evidence="9 10">
    <name type="scientific">Cloacibacillus porcorum</name>
    <dbReference type="NCBI Taxonomy" id="1197717"/>
    <lineage>
        <taxon>Bacteria</taxon>
        <taxon>Thermotogati</taxon>
        <taxon>Synergistota</taxon>
        <taxon>Synergistia</taxon>
        <taxon>Synergistales</taxon>
        <taxon>Synergistaceae</taxon>
        <taxon>Cloacibacillus</taxon>
    </lineage>
</organism>
<comment type="subcellular location">
    <subcellularLocation>
        <location evidence="1 8">Cell membrane</location>
        <topology evidence="1 8">Multi-pass membrane protein</topology>
    </subcellularLocation>
</comment>
<dbReference type="Pfam" id="PF01925">
    <property type="entry name" value="TauE"/>
    <property type="match status" value="1"/>
</dbReference>
<evidence type="ECO:0000313" key="9">
    <source>
        <dbReference type="EMBL" id="ANZ43952.1"/>
    </source>
</evidence>
<name>A0A1B2I1W6_9BACT</name>
<keyword evidence="5 8" id="KW-0812">Transmembrane</keyword>
<gene>
    <name evidence="9" type="ORF">BED41_01895</name>
</gene>
<keyword evidence="7 8" id="KW-0472">Membrane</keyword>
<dbReference type="PANTHER" id="PTHR30269:SF37">
    <property type="entry name" value="MEMBRANE TRANSPORTER PROTEIN"/>
    <property type="match status" value="1"/>
</dbReference>
<evidence type="ECO:0000256" key="5">
    <source>
        <dbReference type="ARBA" id="ARBA00022692"/>
    </source>
</evidence>
<dbReference type="KEGG" id="cpor:BED41_01895"/>
<comment type="similarity">
    <text evidence="2 8">Belongs to the 4-toluene sulfonate uptake permease (TSUP) (TC 2.A.102) family.</text>
</comment>
<evidence type="ECO:0000256" key="4">
    <source>
        <dbReference type="ARBA" id="ARBA00022475"/>
    </source>
</evidence>